<proteinExistence type="predicted"/>
<accession>A0A382INK3</accession>
<sequence length="60" mass="6686">MIVLIGRSVRFLAGLTAGPFGLIKFFSWIKLNLTCPFFWIGATGFCVVDGDLWKTFDLQG</sequence>
<gene>
    <name evidence="1" type="ORF">METZ01_LOCUS253703</name>
</gene>
<protein>
    <submittedName>
        <fullName evidence="1">Uncharacterized protein</fullName>
    </submittedName>
</protein>
<organism evidence="1">
    <name type="scientific">marine metagenome</name>
    <dbReference type="NCBI Taxonomy" id="408172"/>
    <lineage>
        <taxon>unclassified sequences</taxon>
        <taxon>metagenomes</taxon>
        <taxon>ecological metagenomes</taxon>
    </lineage>
</organism>
<feature type="non-terminal residue" evidence="1">
    <location>
        <position position="60"/>
    </location>
</feature>
<evidence type="ECO:0000313" key="1">
    <source>
        <dbReference type="EMBL" id="SVC00849.1"/>
    </source>
</evidence>
<dbReference type="EMBL" id="UINC01068312">
    <property type="protein sequence ID" value="SVC00849.1"/>
    <property type="molecule type" value="Genomic_DNA"/>
</dbReference>
<name>A0A382INK3_9ZZZZ</name>
<reference evidence="1" key="1">
    <citation type="submission" date="2018-05" db="EMBL/GenBank/DDBJ databases">
        <authorList>
            <person name="Lanie J.A."/>
            <person name="Ng W.-L."/>
            <person name="Kazmierczak K.M."/>
            <person name="Andrzejewski T.M."/>
            <person name="Davidsen T.M."/>
            <person name="Wayne K.J."/>
            <person name="Tettelin H."/>
            <person name="Glass J.I."/>
            <person name="Rusch D."/>
            <person name="Podicherti R."/>
            <person name="Tsui H.-C.T."/>
            <person name="Winkler M.E."/>
        </authorList>
    </citation>
    <scope>NUCLEOTIDE SEQUENCE</scope>
</reference>
<dbReference type="AlphaFoldDB" id="A0A382INK3"/>